<accession>A0A4U5MLE1</accession>
<organism evidence="3 4">
    <name type="scientific">Steinernema carpocapsae</name>
    <name type="common">Entomopathogenic nematode</name>
    <dbReference type="NCBI Taxonomy" id="34508"/>
    <lineage>
        <taxon>Eukaryota</taxon>
        <taxon>Metazoa</taxon>
        <taxon>Ecdysozoa</taxon>
        <taxon>Nematoda</taxon>
        <taxon>Chromadorea</taxon>
        <taxon>Rhabditida</taxon>
        <taxon>Tylenchina</taxon>
        <taxon>Panagrolaimomorpha</taxon>
        <taxon>Strongyloidoidea</taxon>
        <taxon>Steinernematidae</taxon>
        <taxon>Steinernema</taxon>
    </lineage>
</organism>
<gene>
    <name evidence="3" type="ORF">L596_022192</name>
</gene>
<evidence type="ECO:0000313" key="3">
    <source>
        <dbReference type="EMBL" id="TKR70132.1"/>
    </source>
</evidence>
<evidence type="ECO:0000256" key="2">
    <source>
        <dbReference type="SAM" id="Phobius"/>
    </source>
</evidence>
<comment type="caution">
    <text evidence="3">The sequence shown here is derived from an EMBL/GenBank/DDBJ whole genome shotgun (WGS) entry which is preliminary data.</text>
</comment>
<dbReference type="Proteomes" id="UP000298663">
    <property type="component" value="Unassembled WGS sequence"/>
</dbReference>
<reference evidence="3 4" key="1">
    <citation type="journal article" date="2015" name="Genome Biol.">
        <title>Comparative genomics of Steinernema reveals deeply conserved gene regulatory networks.</title>
        <authorList>
            <person name="Dillman A.R."/>
            <person name="Macchietto M."/>
            <person name="Porter C.F."/>
            <person name="Rogers A."/>
            <person name="Williams B."/>
            <person name="Antoshechkin I."/>
            <person name="Lee M.M."/>
            <person name="Goodwin Z."/>
            <person name="Lu X."/>
            <person name="Lewis E.E."/>
            <person name="Goodrich-Blair H."/>
            <person name="Stock S.P."/>
            <person name="Adams B.J."/>
            <person name="Sternberg P.W."/>
            <person name="Mortazavi A."/>
        </authorList>
    </citation>
    <scope>NUCLEOTIDE SEQUENCE [LARGE SCALE GENOMIC DNA]</scope>
    <source>
        <strain evidence="3 4">ALL</strain>
    </source>
</reference>
<keyword evidence="2" id="KW-0812">Transmembrane</keyword>
<proteinExistence type="predicted"/>
<dbReference type="AlphaFoldDB" id="A0A4U5MLE1"/>
<dbReference type="PANTHER" id="PTHR34851:SF5">
    <property type="entry name" value="MARVEL DOMAIN-CONTAINING PROTEIN"/>
    <property type="match status" value="1"/>
</dbReference>
<evidence type="ECO:0000313" key="4">
    <source>
        <dbReference type="Proteomes" id="UP000298663"/>
    </source>
</evidence>
<dbReference type="OrthoDB" id="10612983at2759"/>
<reference evidence="3 4" key="2">
    <citation type="journal article" date="2019" name="G3 (Bethesda)">
        <title>Hybrid Assembly of the Genome of the Entomopathogenic Nematode Steinernema carpocapsae Identifies the X-Chromosome.</title>
        <authorList>
            <person name="Serra L."/>
            <person name="Macchietto M."/>
            <person name="Macias-Munoz A."/>
            <person name="McGill C.J."/>
            <person name="Rodriguez I.M."/>
            <person name="Rodriguez B."/>
            <person name="Murad R."/>
            <person name="Mortazavi A."/>
        </authorList>
    </citation>
    <scope>NUCLEOTIDE SEQUENCE [LARGE SCALE GENOMIC DNA]</scope>
    <source>
        <strain evidence="3 4">ALL</strain>
    </source>
</reference>
<dbReference type="PANTHER" id="PTHR34851">
    <property type="entry name" value="PROTEIN CBG05235-RELATED"/>
    <property type="match status" value="1"/>
</dbReference>
<dbReference type="EMBL" id="AZBU02000007">
    <property type="protein sequence ID" value="TKR70132.1"/>
    <property type="molecule type" value="Genomic_DNA"/>
</dbReference>
<sequence length="195" mass="22069">MMESEVQVTTIQPSPPKTPHHKVHCGCGRMHVRKASIIIGLLTIMGGILNSVNTVFNTALPRSIRYGMGIYNAVLIIFGCLLIAGVKKRKHHLLTPFIVMMYILIVTSFILLILSIVGQFFIKWVVETVDDPQIPHYLQSSETSARIGLAVMSLAFLILLFIPIWYLDIVKKCYLHLQHATHLEKTNNAEMQQKY</sequence>
<feature type="region of interest" description="Disordered" evidence="1">
    <location>
        <begin position="1"/>
        <end position="21"/>
    </location>
</feature>
<evidence type="ECO:0000256" key="1">
    <source>
        <dbReference type="SAM" id="MobiDB-lite"/>
    </source>
</evidence>
<keyword evidence="4" id="KW-1185">Reference proteome</keyword>
<feature type="transmembrane region" description="Helical" evidence="2">
    <location>
        <begin position="147"/>
        <end position="167"/>
    </location>
</feature>
<feature type="transmembrane region" description="Helical" evidence="2">
    <location>
        <begin position="37"/>
        <end position="56"/>
    </location>
</feature>
<keyword evidence="2" id="KW-1133">Transmembrane helix</keyword>
<name>A0A4U5MLE1_STECR</name>
<protein>
    <submittedName>
        <fullName evidence="3">Uncharacterized protein</fullName>
    </submittedName>
</protein>
<feature type="compositionally biased region" description="Polar residues" evidence="1">
    <location>
        <begin position="1"/>
        <end position="12"/>
    </location>
</feature>
<feature type="transmembrane region" description="Helical" evidence="2">
    <location>
        <begin position="68"/>
        <end position="86"/>
    </location>
</feature>
<feature type="transmembrane region" description="Helical" evidence="2">
    <location>
        <begin position="98"/>
        <end position="122"/>
    </location>
</feature>
<keyword evidence="2" id="KW-0472">Membrane</keyword>